<feature type="transmembrane region" description="Helical" evidence="5">
    <location>
        <begin position="71"/>
        <end position="94"/>
    </location>
</feature>
<dbReference type="GO" id="GO:0033281">
    <property type="term" value="C:TAT protein transport complex"/>
    <property type="evidence" value="ECO:0007669"/>
    <property type="project" value="UniProtKB-UniRule"/>
</dbReference>
<dbReference type="PANTHER" id="PTHR30371:SF0">
    <property type="entry name" value="SEC-INDEPENDENT PROTEIN TRANSLOCASE PROTEIN TATC, CHLOROPLASTIC-RELATED"/>
    <property type="match status" value="1"/>
</dbReference>
<protein>
    <recommendedName>
        <fullName evidence="5">Sec-independent protein translocase protein TatC</fullName>
    </recommendedName>
</protein>
<evidence type="ECO:0000256" key="3">
    <source>
        <dbReference type="ARBA" id="ARBA00022989"/>
    </source>
</evidence>
<evidence type="ECO:0000256" key="1">
    <source>
        <dbReference type="ARBA" id="ARBA00004141"/>
    </source>
</evidence>
<feature type="transmembrane region" description="Helical" evidence="5">
    <location>
        <begin position="153"/>
        <end position="173"/>
    </location>
</feature>
<dbReference type="STRING" id="1555112.LIP_3162"/>
<dbReference type="PRINTS" id="PR01840">
    <property type="entry name" value="TATCFAMILY"/>
</dbReference>
<dbReference type="GO" id="GO:0043953">
    <property type="term" value="P:protein transport by the Tat complex"/>
    <property type="evidence" value="ECO:0007669"/>
    <property type="project" value="UniProtKB-UniRule"/>
</dbReference>
<dbReference type="GO" id="GO:0065002">
    <property type="term" value="P:intracellular protein transmembrane transport"/>
    <property type="evidence" value="ECO:0007669"/>
    <property type="project" value="TreeGrafter"/>
</dbReference>
<dbReference type="PANTHER" id="PTHR30371">
    <property type="entry name" value="SEC-INDEPENDENT PROTEIN TRANSLOCASE PROTEIN TATC"/>
    <property type="match status" value="1"/>
</dbReference>
<dbReference type="Pfam" id="PF00902">
    <property type="entry name" value="TatC"/>
    <property type="match status" value="1"/>
</dbReference>
<organism evidence="6 7">
    <name type="scientific">Limnochorda pilosa</name>
    <dbReference type="NCBI Taxonomy" id="1555112"/>
    <lineage>
        <taxon>Bacteria</taxon>
        <taxon>Bacillati</taxon>
        <taxon>Bacillota</taxon>
        <taxon>Limnochordia</taxon>
        <taxon>Limnochordales</taxon>
        <taxon>Limnochordaceae</taxon>
        <taxon>Limnochorda</taxon>
    </lineage>
</organism>
<proteinExistence type="inferred from homology"/>
<accession>A0A0K2SQ76</accession>
<dbReference type="EMBL" id="AP014924">
    <property type="protein sequence ID" value="BAS28989.1"/>
    <property type="molecule type" value="Genomic_DNA"/>
</dbReference>
<sequence length="249" mass="27620">MPVSLSESSLPTMPLSGHLAELRRRLLVSGIVWIAASAMAWFLTPAVVSYLGERVGRLVFVTPAEAFVSLVKIAMTLGLVAAAPVILVEAWLFVLPGLFPTERRLVYRLAPVVVVLFVAGIVFSWFVMLPLMLSFFLGFQTERIHATITIARFLSFLMGVTLPFGLVFQLPLVTYTLTRIGVVPARFWARQRRYVVLMAFIVGALLTPPDPVSQALLAIPLLFLYEIGAWVARRAERLRVGRGEEGVWP</sequence>
<keyword evidence="4 5" id="KW-0472">Membrane</keyword>
<comment type="function">
    <text evidence="5">Part of the twin-arginine translocation (Tat) system that transports large folded proteins containing a characteristic twin-arginine motif in their signal peptide across membranes.</text>
</comment>
<dbReference type="Proteomes" id="UP000065807">
    <property type="component" value="Chromosome"/>
</dbReference>
<feature type="transmembrane region" description="Helical" evidence="5">
    <location>
        <begin position="26"/>
        <end position="51"/>
    </location>
</feature>
<comment type="similarity">
    <text evidence="5">Belongs to the TatC family.</text>
</comment>
<dbReference type="KEGG" id="lpil:LIP_3162"/>
<keyword evidence="5" id="KW-0653">Protein transport</keyword>
<dbReference type="GO" id="GO:0009977">
    <property type="term" value="F:proton motive force dependent protein transmembrane transporter activity"/>
    <property type="evidence" value="ECO:0007669"/>
    <property type="project" value="TreeGrafter"/>
</dbReference>
<gene>
    <name evidence="5" type="primary">tatC</name>
    <name evidence="6" type="ORF">LIP_3162</name>
</gene>
<evidence type="ECO:0000256" key="2">
    <source>
        <dbReference type="ARBA" id="ARBA00022692"/>
    </source>
</evidence>
<dbReference type="AlphaFoldDB" id="A0A0K2SQ76"/>
<keyword evidence="7" id="KW-1185">Reference proteome</keyword>
<reference evidence="7" key="1">
    <citation type="submission" date="2015-07" db="EMBL/GenBank/DDBJ databases">
        <title>Complete genome sequence and phylogenetic analysis of Limnochorda pilosa.</title>
        <authorList>
            <person name="Watanabe M."/>
            <person name="Kojima H."/>
            <person name="Fukui M."/>
        </authorList>
    </citation>
    <scope>NUCLEOTIDE SEQUENCE [LARGE SCALE GENOMIC DNA]</scope>
    <source>
        <strain evidence="7">HC45</strain>
    </source>
</reference>
<evidence type="ECO:0000256" key="4">
    <source>
        <dbReference type="ARBA" id="ARBA00023136"/>
    </source>
</evidence>
<keyword evidence="5" id="KW-1003">Cell membrane</keyword>
<keyword evidence="2 5" id="KW-0812">Transmembrane</keyword>
<keyword evidence="5" id="KW-0813">Transport</keyword>
<keyword evidence="3 5" id="KW-1133">Transmembrane helix</keyword>
<dbReference type="HAMAP" id="MF_00902">
    <property type="entry name" value="TatC"/>
    <property type="match status" value="1"/>
</dbReference>
<comment type="subcellular location">
    <subcellularLocation>
        <location evidence="5">Cell membrane</location>
        <topology evidence="5">Multi-pass membrane protein</topology>
    </subcellularLocation>
    <subcellularLocation>
        <location evidence="1">Membrane</location>
        <topology evidence="1">Multi-pass membrane protein</topology>
    </subcellularLocation>
</comment>
<evidence type="ECO:0000313" key="6">
    <source>
        <dbReference type="EMBL" id="BAS28989.1"/>
    </source>
</evidence>
<feature type="transmembrane region" description="Helical" evidence="5">
    <location>
        <begin position="215"/>
        <end position="232"/>
    </location>
</feature>
<comment type="subunit">
    <text evidence="5">Forms a complex with TatA.</text>
</comment>
<name>A0A0K2SQ76_LIMPI</name>
<dbReference type="NCBIfam" id="TIGR00945">
    <property type="entry name" value="tatC"/>
    <property type="match status" value="1"/>
</dbReference>
<feature type="transmembrane region" description="Helical" evidence="5">
    <location>
        <begin position="106"/>
        <end position="133"/>
    </location>
</feature>
<dbReference type="PATRIC" id="fig|1555112.3.peg.3210"/>
<evidence type="ECO:0000313" key="7">
    <source>
        <dbReference type="Proteomes" id="UP000065807"/>
    </source>
</evidence>
<keyword evidence="5" id="KW-0811">Translocation</keyword>
<comment type="caution">
    <text evidence="5">Lacks conserved residue(s) required for the propagation of feature annotation.</text>
</comment>
<dbReference type="InterPro" id="IPR002033">
    <property type="entry name" value="TatC"/>
</dbReference>
<reference evidence="7" key="2">
    <citation type="journal article" date="2016" name="Int. J. Syst. Evol. Microbiol.">
        <title>Complete genome sequence and cell structure of Limnochorda pilosa, a Gram-negative spore-former within the phylum Firmicutes.</title>
        <authorList>
            <person name="Watanabe M."/>
            <person name="Kojima H."/>
            <person name="Fukui M."/>
        </authorList>
    </citation>
    <scope>NUCLEOTIDE SEQUENCE [LARGE SCALE GENOMIC DNA]</scope>
    <source>
        <strain evidence="7">HC45</strain>
    </source>
</reference>
<evidence type="ECO:0000256" key="5">
    <source>
        <dbReference type="HAMAP-Rule" id="MF_00902"/>
    </source>
</evidence>